<evidence type="ECO:0000313" key="1">
    <source>
        <dbReference type="EMBL" id="KAK9808777.1"/>
    </source>
</evidence>
<protein>
    <submittedName>
        <fullName evidence="1">Uncharacterized protein</fullName>
    </submittedName>
</protein>
<reference evidence="1 2" key="1">
    <citation type="journal article" date="2024" name="Nat. Commun.">
        <title>Phylogenomics reveals the evolutionary origins of lichenization in chlorophyte algae.</title>
        <authorList>
            <person name="Puginier C."/>
            <person name="Libourel C."/>
            <person name="Otte J."/>
            <person name="Skaloud P."/>
            <person name="Haon M."/>
            <person name="Grisel S."/>
            <person name="Petersen M."/>
            <person name="Berrin J.G."/>
            <person name="Delaux P.M."/>
            <person name="Dal Grande F."/>
            <person name="Keller J."/>
        </authorList>
    </citation>
    <scope>NUCLEOTIDE SEQUENCE [LARGE SCALE GENOMIC DNA]</scope>
    <source>
        <strain evidence="1 2">SAG 2043</strain>
    </source>
</reference>
<keyword evidence="2" id="KW-1185">Reference proteome</keyword>
<dbReference type="Proteomes" id="UP001489004">
    <property type="component" value="Unassembled WGS sequence"/>
</dbReference>
<name>A0AAW1PJQ1_9CHLO</name>
<proteinExistence type="predicted"/>
<comment type="caution">
    <text evidence="1">The sequence shown here is derived from an EMBL/GenBank/DDBJ whole genome shotgun (WGS) entry which is preliminary data.</text>
</comment>
<accession>A0AAW1PJQ1</accession>
<sequence>MPRKRVKTNIVHIYVLHAARKTSPSLSWLSHKAFCTSTTTSNVRPWSSRDHPVIQQCHPEAITVTNALAALGGAQPVGAAGIKASNITGSLIVSPQGAFGLDADCLANCKLPANGAPGDGLDGLPADLRTLFGLST</sequence>
<dbReference type="EMBL" id="JALJOR010000011">
    <property type="protein sequence ID" value="KAK9808777.1"/>
    <property type="molecule type" value="Genomic_DNA"/>
</dbReference>
<organism evidence="1 2">
    <name type="scientific">[Myrmecia] bisecta</name>
    <dbReference type="NCBI Taxonomy" id="41462"/>
    <lineage>
        <taxon>Eukaryota</taxon>
        <taxon>Viridiplantae</taxon>
        <taxon>Chlorophyta</taxon>
        <taxon>core chlorophytes</taxon>
        <taxon>Trebouxiophyceae</taxon>
        <taxon>Trebouxiales</taxon>
        <taxon>Trebouxiaceae</taxon>
        <taxon>Myrmecia</taxon>
    </lineage>
</organism>
<evidence type="ECO:0000313" key="2">
    <source>
        <dbReference type="Proteomes" id="UP001489004"/>
    </source>
</evidence>
<gene>
    <name evidence="1" type="ORF">WJX72_003446</name>
</gene>
<dbReference type="AlphaFoldDB" id="A0AAW1PJQ1"/>